<dbReference type="Proteomes" id="UP000182059">
    <property type="component" value="Unassembled WGS sequence"/>
</dbReference>
<comment type="caution">
    <text evidence="1">The sequence shown here is derived from an EMBL/GenBank/DDBJ whole genome shotgun (WGS) entry which is preliminary data.</text>
</comment>
<dbReference type="AlphaFoldDB" id="A0A1J5GEL7"/>
<proteinExistence type="predicted"/>
<name>A0A1J5GEL7_9BACT</name>
<dbReference type="EMBL" id="MNYX01000013">
    <property type="protein sequence ID" value="OIP66334.1"/>
    <property type="molecule type" value="Genomic_DNA"/>
</dbReference>
<evidence type="ECO:0000313" key="1">
    <source>
        <dbReference type="EMBL" id="OIP66334.1"/>
    </source>
</evidence>
<reference evidence="1 2" key="1">
    <citation type="journal article" date="2016" name="Environ. Microbiol.">
        <title>Genomic resolution of a cold subsurface aquifer community provides metabolic insights for novel microbes adapted to high CO concentrations.</title>
        <authorList>
            <person name="Probst A.J."/>
            <person name="Castelle C.J."/>
            <person name="Singh A."/>
            <person name="Brown C.T."/>
            <person name="Anantharaman K."/>
            <person name="Sharon I."/>
            <person name="Hug L.A."/>
            <person name="Burstein D."/>
            <person name="Emerson J.B."/>
            <person name="Thomas B.C."/>
            <person name="Banfield J.F."/>
        </authorList>
    </citation>
    <scope>NUCLEOTIDE SEQUENCE [LARGE SCALE GENOMIC DNA]</scope>
    <source>
        <strain evidence="1">CG2_30_43_9</strain>
    </source>
</reference>
<organism evidence="1 2">
    <name type="scientific">Candidatus Nomurabacteria bacterium CG2_30_43_9</name>
    <dbReference type="NCBI Taxonomy" id="1805283"/>
    <lineage>
        <taxon>Bacteria</taxon>
        <taxon>Candidatus Nomuraibacteriota</taxon>
    </lineage>
</organism>
<protein>
    <submittedName>
        <fullName evidence="1">Uncharacterized protein</fullName>
    </submittedName>
</protein>
<evidence type="ECO:0000313" key="2">
    <source>
        <dbReference type="Proteomes" id="UP000182059"/>
    </source>
</evidence>
<gene>
    <name evidence="1" type="ORF">AUK15_00560</name>
</gene>
<sequence>MNSVIFNKDGYFTHTIFSIDDIDYGKHIYATKGGIIETEYIDVDKGGILTDSDLQIGSVMTKHDEVTVVPLTSPLKSAKNYWMFTKKNGELILAWQKSEYVLDDGKLKVITNTDKNVSASLLFSDSFDTTPLVSSSTTMDFPTETQTEKKVGFFARLLNLISSWFK</sequence>
<accession>A0A1J5GEL7</accession>